<evidence type="ECO:0000256" key="2">
    <source>
        <dbReference type="ARBA" id="ARBA00022475"/>
    </source>
</evidence>
<dbReference type="GO" id="GO:0005886">
    <property type="term" value="C:plasma membrane"/>
    <property type="evidence" value="ECO:0007669"/>
    <property type="project" value="UniProtKB-SubCell"/>
</dbReference>
<gene>
    <name evidence="8" type="ORF">B5D80_09080</name>
</gene>
<reference evidence="8 9" key="1">
    <citation type="submission" date="2017-03" db="EMBL/GenBank/DDBJ databases">
        <title>Whole genome sequence of Micromonospora wenchangensis, isolated from mangrove soil.</title>
        <authorList>
            <person name="Yang H."/>
        </authorList>
    </citation>
    <scope>NUCLEOTIDE SEQUENCE [LARGE SCALE GENOMIC DNA]</scope>
    <source>
        <strain evidence="8 9">CCTCC AA 2012002</strain>
    </source>
</reference>
<feature type="domain" description="Major facilitator superfamily (MFS) profile" evidence="7">
    <location>
        <begin position="32"/>
        <end position="412"/>
    </location>
</feature>
<proteinExistence type="predicted"/>
<feature type="transmembrane region" description="Helical" evidence="6">
    <location>
        <begin position="388"/>
        <end position="408"/>
    </location>
</feature>
<dbReference type="Pfam" id="PF07690">
    <property type="entry name" value="MFS_1"/>
    <property type="match status" value="2"/>
</dbReference>
<name>A0A246RPM4_9ACTN</name>
<feature type="transmembrane region" description="Helical" evidence="6">
    <location>
        <begin position="305"/>
        <end position="335"/>
    </location>
</feature>
<dbReference type="InterPro" id="IPR011701">
    <property type="entry name" value="MFS"/>
</dbReference>
<keyword evidence="4 6" id="KW-1133">Transmembrane helix</keyword>
<comment type="subcellular location">
    <subcellularLocation>
        <location evidence="1">Cell membrane</location>
        <topology evidence="1">Multi-pass membrane protein</topology>
    </subcellularLocation>
</comment>
<keyword evidence="9" id="KW-1185">Reference proteome</keyword>
<evidence type="ECO:0000259" key="7">
    <source>
        <dbReference type="PROSITE" id="PS50850"/>
    </source>
</evidence>
<dbReference type="Gene3D" id="1.20.1250.20">
    <property type="entry name" value="MFS general substrate transporter like domains"/>
    <property type="match status" value="1"/>
</dbReference>
<feature type="transmembrane region" description="Helical" evidence="6">
    <location>
        <begin position="269"/>
        <end position="293"/>
    </location>
</feature>
<accession>A0A246RPM4</accession>
<feature type="transmembrane region" description="Helical" evidence="6">
    <location>
        <begin position="98"/>
        <end position="117"/>
    </location>
</feature>
<evidence type="ECO:0000256" key="3">
    <source>
        <dbReference type="ARBA" id="ARBA00022692"/>
    </source>
</evidence>
<organism evidence="8 9">
    <name type="scientific">Micromonospora wenchangensis</name>
    <dbReference type="NCBI Taxonomy" id="1185415"/>
    <lineage>
        <taxon>Bacteria</taxon>
        <taxon>Bacillati</taxon>
        <taxon>Actinomycetota</taxon>
        <taxon>Actinomycetes</taxon>
        <taxon>Micromonosporales</taxon>
        <taxon>Micromonosporaceae</taxon>
        <taxon>Micromonospora</taxon>
    </lineage>
</organism>
<protein>
    <recommendedName>
        <fullName evidence="7">Major facilitator superfamily (MFS) profile domain-containing protein</fullName>
    </recommendedName>
</protein>
<feature type="transmembrane region" description="Helical" evidence="6">
    <location>
        <begin position="188"/>
        <end position="208"/>
    </location>
</feature>
<evidence type="ECO:0000313" key="8">
    <source>
        <dbReference type="EMBL" id="OWV09538.1"/>
    </source>
</evidence>
<evidence type="ECO:0000256" key="4">
    <source>
        <dbReference type="ARBA" id="ARBA00022989"/>
    </source>
</evidence>
<dbReference type="InterPro" id="IPR036259">
    <property type="entry name" value="MFS_trans_sf"/>
</dbReference>
<feature type="transmembrane region" description="Helical" evidence="6">
    <location>
        <begin position="157"/>
        <end position="182"/>
    </location>
</feature>
<dbReference type="EMBL" id="MZMV01000011">
    <property type="protein sequence ID" value="OWV09538.1"/>
    <property type="molecule type" value="Genomic_DNA"/>
</dbReference>
<keyword evidence="2" id="KW-1003">Cell membrane</keyword>
<dbReference type="PANTHER" id="PTHR43124:SF3">
    <property type="entry name" value="CHLORAMPHENICOL EFFLUX PUMP RV0191"/>
    <property type="match status" value="1"/>
</dbReference>
<evidence type="ECO:0000313" key="9">
    <source>
        <dbReference type="Proteomes" id="UP000197174"/>
    </source>
</evidence>
<feature type="transmembrane region" description="Helical" evidence="6">
    <location>
        <begin position="67"/>
        <end position="86"/>
    </location>
</feature>
<dbReference type="PROSITE" id="PS50850">
    <property type="entry name" value="MFS"/>
    <property type="match status" value="1"/>
</dbReference>
<keyword evidence="5 6" id="KW-0472">Membrane</keyword>
<dbReference type="Proteomes" id="UP000197174">
    <property type="component" value="Unassembled WGS sequence"/>
</dbReference>
<sequence length="412" mass="40680">MDPCQGLRYVQRNIVPLNGPPVAPSPPLGTDAILTVTALSAVGATGYGTLAPAMAELAAAYQVSETAVGLLQGVIAVPGIVLTVALGGLSDRLGRGRVALACLLLFSVAGTACALVDSFGTAVALRTVQGIGFAGLLTIPPTVIGETLTGAARQRGLAVNTFVLTTASTVGPMAGGAVASLGDPRAAFWLYALGALLVPGTVRVLGLGPGRRATGDHRSAKLLADLRQTGELRTVIGALTLTTVVIGLMTAATAAMLPLALDRVFEVPLAARGLLVGLGNVGSLAASAALALLAGRTADRHVARIGLGLCAASLLLTAAAAAVWVVAVAVVLLGVGVGCAYNASVHAVSRQPVDGRGMLIGAWSASSRLGQSTGPAVGAVLVGTVGPMAAFSVGGAAAVVALVALTVVGRRR</sequence>
<evidence type="ECO:0000256" key="5">
    <source>
        <dbReference type="ARBA" id="ARBA00023136"/>
    </source>
</evidence>
<keyword evidence="3 6" id="KW-0812">Transmembrane</keyword>
<dbReference type="SUPFAM" id="SSF103473">
    <property type="entry name" value="MFS general substrate transporter"/>
    <property type="match status" value="1"/>
</dbReference>
<dbReference type="PANTHER" id="PTHR43124">
    <property type="entry name" value="PURINE EFFLUX PUMP PBUE"/>
    <property type="match status" value="1"/>
</dbReference>
<dbReference type="AlphaFoldDB" id="A0A246RPM4"/>
<feature type="transmembrane region" description="Helical" evidence="6">
    <location>
        <begin position="123"/>
        <end position="145"/>
    </location>
</feature>
<evidence type="ECO:0000256" key="6">
    <source>
        <dbReference type="SAM" id="Phobius"/>
    </source>
</evidence>
<dbReference type="InterPro" id="IPR020846">
    <property type="entry name" value="MFS_dom"/>
</dbReference>
<comment type="caution">
    <text evidence="8">The sequence shown here is derived from an EMBL/GenBank/DDBJ whole genome shotgun (WGS) entry which is preliminary data.</text>
</comment>
<feature type="transmembrane region" description="Helical" evidence="6">
    <location>
        <begin position="235"/>
        <end position="257"/>
    </location>
</feature>
<dbReference type="GO" id="GO:0022857">
    <property type="term" value="F:transmembrane transporter activity"/>
    <property type="evidence" value="ECO:0007669"/>
    <property type="project" value="InterPro"/>
</dbReference>
<dbReference type="InterPro" id="IPR050189">
    <property type="entry name" value="MFS_Efflux_Transporters"/>
</dbReference>
<evidence type="ECO:0000256" key="1">
    <source>
        <dbReference type="ARBA" id="ARBA00004651"/>
    </source>
</evidence>